<feature type="non-terminal residue" evidence="2">
    <location>
        <position position="127"/>
    </location>
</feature>
<keyword evidence="3" id="KW-1185">Reference proteome</keyword>
<evidence type="ECO:0000313" key="3">
    <source>
        <dbReference type="Proteomes" id="UP000287033"/>
    </source>
</evidence>
<feature type="region of interest" description="Disordered" evidence="1">
    <location>
        <begin position="58"/>
        <end position="84"/>
    </location>
</feature>
<protein>
    <submittedName>
        <fullName evidence="2">Uncharacterized protein</fullName>
    </submittedName>
</protein>
<proteinExistence type="predicted"/>
<dbReference type="Proteomes" id="UP000287033">
    <property type="component" value="Unassembled WGS sequence"/>
</dbReference>
<reference evidence="2 3" key="1">
    <citation type="journal article" date="2018" name="Nat. Ecol. Evol.">
        <title>Shark genomes provide insights into elasmobranch evolution and the origin of vertebrates.</title>
        <authorList>
            <person name="Hara Y"/>
            <person name="Yamaguchi K"/>
            <person name="Onimaru K"/>
            <person name="Kadota M"/>
            <person name="Koyanagi M"/>
            <person name="Keeley SD"/>
            <person name="Tatsumi K"/>
            <person name="Tanaka K"/>
            <person name="Motone F"/>
            <person name="Kageyama Y"/>
            <person name="Nozu R"/>
            <person name="Adachi N"/>
            <person name="Nishimura O"/>
            <person name="Nakagawa R"/>
            <person name="Tanegashima C"/>
            <person name="Kiyatake I"/>
            <person name="Matsumoto R"/>
            <person name="Murakumo K"/>
            <person name="Nishida K"/>
            <person name="Terakita A"/>
            <person name="Kuratani S"/>
            <person name="Sato K"/>
            <person name="Hyodo S Kuraku.S."/>
        </authorList>
    </citation>
    <scope>NUCLEOTIDE SEQUENCE [LARGE SCALE GENOMIC DNA]</scope>
</reference>
<dbReference type="EMBL" id="BEZZ01277072">
    <property type="protein sequence ID" value="GCC49650.1"/>
    <property type="molecule type" value="Genomic_DNA"/>
</dbReference>
<gene>
    <name evidence="2" type="ORF">chiPu_0033952</name>
</gene>
<accession>A0A401U447</accession>
<comment type="caution">
    <text evidence="2">The sequence shown here is derived from an EMBL/GenBank/DDBJ whole genome shotgun (WGS) entry which is preliminary data.</text>
</comment>
<dbReference type="AlphaFoldDB" id="A0A401U447"/>
<evidence type="ECO:0000313" key="2">
    <source>
        <dbReference type="EMBL" id="GCC49650.1"/>
    </source>
</evidence>
<evidence type="ECO:0000256" key="1">
    <source>
        <dbReference type="SAM" id="MobiDB-lite"/>
    </source>
</evidence>
<organism evidence="2 3">
    <name type="scientific">Chiloscyllium punctatum</name>
    <name type="common">Brownbanded bambooshark</name>
    <name type="synonym">Hemiscyllium punctatum</name>
    <dbReference type="NCBI Taxonomy" id="137246"/>
    <lineage>
        <taxon>Eukaryota</taxon>
        <taxon>Metazoa</taxon>
        <taxon>Chordata</taxon>
        <taxon>Craniata</taxon>
        <taxon>Vertebrata</taxon>
        <taxon>Chondrichthyes</taxon>
        <taxon>Elasmobranchii</taxon>
        <taxon>Galeomorphii</taxon>
        <taxon>Galeoidea</taxon>
        <taxon>Orectolobiformes</taxon>
        <taxon>Hemiscylliidae</taxon>
        <taxon>Chiloscyllium</taxon>
    </lineage>
</organism>
<sequence>MAEVADRCARRPGDADLLEHRQVRHDDNEAVIGPNRWPLGHVARSRAARARQARELRLSGVAAAHPDRRASGQRQQHARHDRAADPSLVDRAFVGRCFAESLRIEPVAAMSGVVAVLEQGSAMVRRG</sequence>
<name>A0A401U447_CHIPU</name>